<organism evidence="1 2">
    <name type="scientific">Phytophthora infestans</name>
    <name type="common">Potato late blight agent</name>
    <name type="synonym">Botrytis infestans</name>
    <dbReference type="NCBI Taxonomy" id="4787"/>
    <lineage>
        <taxon>Eukaryota</taxon>
        <taxon>Sar</taxon>
        <taxon>Stramenopiles</taxon>
        <taxon>Oomycota</taxon>
        <taxon>Peronosporomycetes</taxon>
        <taxon>Peronosporales</taxon>
        <taxon>Peronosporaceae</taxon>
        <taxon>Phytophthora</taxon>
    </lineage>
</organism>
<gene>
    <name evidence="1" type="ORF">GN958_ATG15947</name>
</gene>
<sequence>MSTISQSSMDHRRPAADDGAYLGQTYLRCRSPAGGDCTYVISEFEALNVQRTAYVSAKREGTCGERLAASLYPR</sequence>
<dbReference type="AlphaFoldDB" id="A0A8S9U180"/>
<dbReference type="Proteomes" id="UP000704712">
    <property type="component" value="Unassembled WGS sequence"/>
</dbReference>
<evidence type="ECO:0000313" key="1">
    <source>
        <dbReference type="EMBL" id="KAF4134691.1"/>
    </source>
</evidence>
<dbReference type="EMBL" id="JAACNO010002256">
    <property type="protein sequence ID" value="KAF4134691.1"/>
    <property type="molecule type" value="Genomic_DNA"/>
</dbReference>
<name>A0A8S9U180_PHYIN</name>
<proteinExistence type="predicted"/>
<reference evidence="1" key="1">
    <citation type="submission" date="2020-03" db="EMBL/GenBank/DDBJ databases">
        <title>Hybrid Assembly of Korean Phytophthora infestans isolates.</title>
        <authorList>
            <person name="Prokchorchik M."/>
            <person name="Lee Y."/>
            <person name="Seo J."/>
            <person name="Cho J.-H."/>
            <person name="Park Y.-E."/>
            <person name="Jang D.-C."/>
            <person name="Im J.-S."/>
            <person name="Choi J.-G."/>
            <person name="Park H.-J."/>
            <person name="Lee G.-B."/>
            <person name="Lee Y.-G."/>
            <person name="Hong S.-Y."/>
            <person name="Cho K."/>
            <person name="Sohn K.H."/>
        </authorList>
    </citation>
    <scope>NUCLEOTIDE SEQUENCE</scope>
    <source>
        <strain evidence="1">KR_2_A2</strain>
    </source>
</reference>
<evidence type="ECO:0000313" key="2">
    <source>
        <dbReference type="Proteomes" id="UP000704712"/>
    </source>
</evidence>
<accession>A0A8S9U180</accession>
<protein>
    <submittedName>
        <fullName evidence="1">Uncharacterized protein</fullName>
    </submittedName>
</protein>
<comment type="caution">
    <text evidence="1">The sequence shown here is derived from an EMBL/GenBank/DDBJ whole genome shotgun (WGS) entry which is preliminary data.</text>
</comment>